<keyword evidence="14 17" id="KW-0057">Aromatic amino acid biosynthesis</keyword>
<comment type="caution">
    <text evidence="17">Lacks conserved residue(s) required for the propagation of feature annotation.</text>
</comment>
<dbReference type="Pfam" id="PF01761">
    <property type="entry name" value="DHQ_synthase"/>
    <property type="match status" value="1"/>
</dbReference>
<dbReference type="NCBIfam" id="TIGR01357">
    <property type="entry name" value="aroB"/>
    <property type="match status" value="1"/>
</dbReference>
<dbReference type="PANTHER" id="PTHR43622:SF7">
    <property type="entry name" value="3-DEHYDROQUINATE SYNTHASE, CHLOROPLASTIC"/>
    <property type="match status" value="1"/>
</dbReference>
<keyword evidence="10 17" id="KW-0479">Metal-binding</keyword>
<keyword evidence="12 17" id="KW-0862">Zinc</keyword>
<evidence type="ECO:0000259" key="19">
    <source>
        <dbReference type="Pfam" id="PF24621"/>
    </source>
</evidence>
<evidence type="ECO:0000256" key="8">
    <source>
        <dbReference type="ARBA" id="ARBA00022490"/>
    </source>
</evidence>
<keyword evidence="11 17" id="KW-0547">Nucleotide-binding</keyword>
<dbReference type="UniPathway" id="UPA00053">
    <property type="reaction ID" value="UER00085"/>
</dbReference>
<evidence type="ECO:0000256" key="10">
    <source>
        <dbReference type="ARBA" id="ARBA00022723"/>
    </source>
</evidence>
<dbReference type="Proteomes" id="UP000009234">
    <property type="component" value="Chromosome"/>
</dbReference>
<feature type="domain" description="3-dehydroquinate synthase C-terminal" evidence="19">
    <location>
        <begin position="182"/>
        <end position="326"/>
    </location>
</feature>
<dbReference type="Gene3D" id="1.20.1090.10">
    <property type="entry name" value="Dehydroquinate synthase-like - alpha domain"/>
    <property type="match status" value="1"/>
</dbReference>
<evidence type="ECO:0000256" key="9">
    <source>
        <dbReference type="ARBA" id="ARBA00022605"/>
    </source>
</evidence>
<feature type="binding site" evidence="17">
    <location>
        <position position="185"/>
    </location>
    <ligand>
        <name>Zn(2+)</name>
        <dbReference type="ChEBI" id="CHEBI:29105"/>
    </ligand>
</feature>
<dbReference type="CDD" id="cd08195">
    <property type="entry name" value="DHQS"/>
    <property type="match status" value="1"/>
</dbReference>
<evidence type="ECO:0000256" key="6">
    <source>
        <dbReference type="ARBA" id="ARBA00013031"/>
    </source>
</evidence>
<dbReference type="OrthoDB" id="9806583at2"/>
<feature type="binding site" evidence="17">
    <location>
        <begin position="170"/>
        <end position="173"/>
    </location>
    <ligand>
        <name>NAD(+)</name>
        <dbReference type="ChEBI" id="CHEBI:57540"/>
    </ligand>
</feature>
<dbReference type="InterPro" id="IPR030960">
    <property type="entry name" value="DHQS/DOIS_N"/>
</dbReference>
<dbReference type="InterPro" id="IPR050071">
    <property type="entry name" value="Dehydroquinate_synthase"/>
</dbReference>
<feature type="binding site" evidence="17">
    <location>
        <begin position="130"/>
        <end position="131"/>
    </location>
    <ligand>
        <name>NAD(+)</name>
        <dbReference type="ChEBI" id="CHEBI:57540"/>
    </ligand>
</feature>
<dbReference type="GO" id="GO:0005737">
    <property type="term" value="C:cytoplasm"/>
    <property type="evidence" value="ECO:0007669"/>
    <property type="project" value="UniProtKB-SubCell"/>
</dbReference>
<dbReference type="eggNOG" id="COG0337">
    <property type="taxonomic scope" value="Bacteria"/>
</dbReference>
<dbReference type="HOGENOM" id="CLU_001201_0_2_9"/>
<feature type="binding site" evidence="17">
    <location>
        <position position="143"/>
    </location>
    <ligand>
        <name>NAD(+)</name>
        <dbReference type="ChEBI" id="CHEBI:57540"/>
    </ligand>
</feature>
<dbReference type="AlphaFoldDB" id="F6DUE0"/>
<evidence type="ECO:0000256" key="4">
    <source>
        <dbReference type="ARBA" id="ARBA00004661"/>
    </source>
</evidence>
<evidence type="ECO:0000256" key="3">
    <source>
        <dbReference type="ARBA" id="ARBA00004496"/>
    </source>
</evidence>
<keyword evidence="21" id="KW-1185">Reference proteome</keyword>
<evidence type="ECO:0000256" key="5">
    <source>
        <dbReference type="ARBA" id="ARBA00005412"/>
    </source>
</evidence>
<evidence type="ECO:0000256" key="15">
    <source>
        <dbReference type="ARBA" id="ARBA00023239"/>
    </source>
</evidence>
<comment type="cofactor">
    <cofactor evidence="2 17">
        <name>NAD(+)</name>
        <dbReference type="ChEBI" id="CHEBI:57540"/>
    </cofactor>
</comment>
<proteinExistence type="inferred from homology"/>
<comment type="pathway">
    <text evidence="4 17">Metabolic intermediate biosynthesis; chorismate biosynthesis; chorismate from D-erythrose 4-phosphate and phosphoenolpyruvate: step 2/7.</text>
</comment>
<dbReference type="PANTHER" id="PTHR43622">
    <property type="entry name" value="3-DEHYDROQUINATE SYNTHASE"/>
    <property type="match status" value="1"/>
</dbReference>
<evidence type="ECO:0000256" key="7">
    <source>
        <dbReference type="ARBA" id="ARBA00017684"/>
    </source>
</evidence>
<keyword evidence="9 17" id="KW-0028">Amino-acid biosynthesis</keyword>
<keyword evidence="16 17" id="KW-0170">Cobalt</keyword>
<evidence type="ECO:0000259" key="18">
    <source>
        <dbReference type="Pfam" id="PF01761"/>
    </source>
</evidence>
<feature type="binding site" evidence="17">
    <location>
        <position position="248"/>
    </location>
    <ligand>
        <name>Zn(2+)</name>
        <dbReference type="ChEBI" id="CHEBI:29105"/>
    </ligand>
</feature>
<evidence type="ECO:0000313" key="20">
    <source>
        <dbReference type="EMBL" id="AEG61325.1"/>
    </source>
</evidence>
<evidence type="ECO:0000256" key="12">
    <source>
        <dbReference type="ARBA" id="ARBA00022833"/>
    </source>
</evidence>
<evidence type="ECO:0000256" key="11">
    <source>
        <dbReference type="ARBA" id="ARBA00022741"/>
    </source>
</evidence>
<evidence type="ECO:0000256" key="13">
    <source>
        <dbReference type="ARBA" id="ARBA00023027"/>
    </source>
</evidence>
<dbReference type="RefSeq" id="WP_013843076.1">
    <property type="nucleotide sequence ID" value="NC_015589.1"/>
</dbReference>
<keyword evidence="13 17" id="KW-0520">NAD</keyword>
<evidence type="ECO:0000256" key="16">
    <source>
        <dbReference type="ARBA" id="ARBA00023285"/>
    </source>
</evidence>
<dbReference type="GO" id="GO:0009423">
    <property type="term" value="P:chorismate biosynthetic process"/>
    <property type="evidence" value="ECO:0007669"/>
    <property type="project" value="UniProtKB-UniRule"/>
</dbReference>
<dbReference type="InterPro" id="IPR030963">
    <property type="entry name" value="DHQ_synth_fam"/>
</dbReference>
<dbReference type="EC" id="4.2.3.4" evidence="6 17"/>
<comment type="cofactor">
    <cofactor evidence="17">
        <name>Co(2+)</name>
        <dbReference type="ChEBI" id="CHEBI:48828"/>
    </cofactor>
    <cofactor evidence="17">
        <name>Zn(2+)</name>
        <dbReference type="ChEBI" id="CHEBI:29105"/>
    </cofactor>
    <text evidence="17">Binds 1 divalent metal cation per subunit. Can use either Co(2+) or Zn(2+).</text>
</comment>
<keyword evidence="8 17" id="KW-0963">Cytoplasm</keyword>
<name>F6DUE0_DESRL</name>
<dbReference type="GO" id="GO:0008652">
    <property type="term" value="P:amino acid biosynthetic process"/>
    <property type="evidence" value="ECO:0007669"/>
    <property type="project" value="UniProtKB-KW"/>
</dbReference>
<evidence type="ECO:0000256" key="2">
    <source>
        <dbReference type="ARBA" id="ARBA00001911"/>
    </source>
</evidence>
<dbReference type="KEGG" id="dru:Desru_3114"/>
<comment type="subcellular location">
    <subcellularLocation>
        <location evidence="3 17">Cytoplasm</location>
    </subcellularLocation>
</comment>
<evidence type="ECO:0000313" key="21">
    <source>
        <dbReference type="Proteomes" id="UP000009234"/>
    </source>
</evidence>
<keyword evidence="15 17" id="KW-0456">Lyase</keyword>
<comment type="function">
    <text evidence="17">Catalyzes the conversion of 3-deoxy-D-arabino-heptulosonate 7-phosphate (DAHP) to dehydroquinate (DHQ).</text>
</comment>
<dbReference type="Gene3D" id="3.40.50.1970">
    <property type="match status" value="1"/>
</dbReference>
<dbReference type="PIRSF" id="PIRSF001455">
    <property type="entry name" value="DHQ_synth"/>
    <property type="match status" value="1"/>
</dbReference>
<dbReference type="GO" id="GO:0000166">
    <property type="term" value="F:nucleotide binding"/>
    <property type="evidence" value="ECO:0007669"/>
    <property type="project" value="UniProtKB-KW"/>
</dbReference>
<gene>
    <name evidence="17" type="primary">aroB</name>
    <name evidence="20" type="ordered locus">Desru_3114</name>
</gene>
<dbReference type="STRING" id="696281.Desru_3114"/>
<evidence type="ECO:0000256" key="17">
    <source>
        <dbReference type="HAMAP-Rule" id="MF_00110"/>
    </source>
</evidence>
<feature type="binding site" evidence="17">
    <location>
        <position position="152"/>
    </location>
    <ligand>
        <name>NAD(+)</name>
        <dbReference type="ChEBI" id="CHEBI:57540"/>
    </ligand>
</feature>
<accession>F6DUE0</accession>
<dbReference type="SUPFAM" id="SSF56796">
    <property type="entry name" value="Dehydroquinate synthase-like"/>
    <property type="match status" value="1"/>
</dbReference>
<evidence type="ECO:0000256" key="14">
    <source>
        <dbReference type="ARBA" id="ARBA00023141"/>
    </source>
</evidence>
<dbReference type="FunFam" id="3.40.50.1970:FF:000001">
    <property type="entry name" value="3-dehydroquinate synthase"/>
    <property type="match status" value="1"/>
</dbReference>
<organism evidence="20 21">
    <name type="scientific">Desulforamulus ruminis (strain ATCC 23193 / DSM 2154 / NCIMB 8452 / DL)</name>
    <name type="common">Desulfotomaculum ruminis</name>
    <dbReference type="NCBI Taxonomy" id="696281"/>
    <lineage>
        <taxon>Bacteria</taxon>
        <taxon>Bacillati</taxon>
        <taxon>Bacillota</taxon>
        <taxon>Clostridia</taxon>
        <taxon>Eubacteriales</taxon>
        <taxon>Peptococcaceae</taxon>
        <taxon>Desulforamulus</taxon>
    </lineage>
</organism>
<protein>
    <recommendedName>
        <fullName evidence="7 17">3-dehydroquinate synthase</fullName>
        <shortName evidence="17">DHQS</shortName>
        <ecNumber evidence="6 17">4.2.3.4</ecNumber>
    </recommendedName>
</protein>
<dbReference type="InterPro" id="IPR056179">
    <property type="entry name" value="DHQS_C"/>
</dbReference>
<feature type="binding site" evidence="17">
    <location>
        <position position="265"/>
    </location>
    <ligand>
        <name>Zn(2+)</name>
        <dbReference type="ChEBI" id="CHEBI:29105"/>
    </ligand>
</feature>
<reference evidence="20 21" key="2">
    <citation type="journal article" date="2012" name="Stand. Genomic Sci.">
        <title>Complete genome sequence of the sulfate-reducing firmicute Desulfotomaculum ruminis type strain (DL(T)).</title>
        <authorList>
            <person name="Spring S."/>
            <person name="Visser M."/>
            <person name="Lu M."/>
            <person name="Copeland A."/>
            <person name="Lapidus A."/>
            <person name="Lucas S."/>
            <person name="Cheng J.F."/>
            <person name="Han C."/>
            <person name="Tapia R."/>
            <person name="Goodwin L.A."/>
            <person name="Pitluck S."/>
            <person name="Ivanova N."/>
            <person name="Land M."/>
            <person name="Hauser L."/>
            <person name="Larimer F."/>
            <person name="Rohde M."/>
            <person name="Goker M."/>
            <person name="Detter J.C."/>
            <person name="Kyrpides N.C."/>
            <person name="Woyke T."/>
            <person name="Schaap P.J."/>
            <person name="Plugge C.M."/>
            <person name="Muyzer G."/>
            <person name="Kuever J."/>
            <person name="Pereira I.A."/>
            <person name="Parshina S.N."/>
            <person name="Bernier-Latmani R."/>
            <person name="Stams A.J."/>
            <person name="Klenk H.P."/>
        </authorList>
    </citation>
    <scope>NUCLEOTIDE SEQUENCE [LARGE SCALE GENOMIC DNA]</scope>
    <source>
        <strain evidence="21">ATCC 23193 / DSM 2154 / NCIB 8452 / DL</strain>
    </source>
</reference>
<dbReference type="GO" id="GO:0003856">
    <property type="term" value="F:3-dehydroquinate synthase activity"/>
    <property type="evidence" value="ECO:0007669"/>
    <property type="project" value="UniProtKB-UniRule"/>
</dbReference>
<feature type="domain" description="3-dehydroquinate synthase N-terminal" evidence="18">
    <location>
        <begin position="70"/>
        <end position="180"/>
    </location>
</feature>
<comment type="catalytic activity">
    <reaction evidence="1 17">
        <text>7-phospho-2-dehydro-3-deoxy-D-arabino-heptonate = 3-dehydroquinate + phosphate</text>
        <dbReference type="Rhea" id="RHEA:21968"/>
        <dbReference type="ChEBI" id="CHEBI:32364"/>
        <dbReference type="ChEBI" id="CHEBI:43474"/>
        <dbReference type="ChEBI" id="CHEBI:58394"/>
        <dbReference type="EC" id="4.2.3.4"/>
    </reaction>
</comment>
<feature type="binding site" evidence="17">
    <location>
        <begin position="106"/>
        <end position="110"/>
    </location>
    <ligand>
        <name>NAD(+)</name>
        <dbReference type="ChEBI" id="CHEBI:57540"/>
    </ligand>
</feature>
<dbReference type="InterPro" id="IPR016037">
    <property type="entry name" value="DHQ_synth_AroB"/>
</dbReference>
<comment type="similarity">
    <text evidence="5 17">Belongs to the sugar phosphate cyclases superfamily. Dehydroquinate synthase family.</text>
</comment>
<dbReference type="GO" id="GO:0009073">
    <property type="term" value="P:aromatic amino acid family biosynthetic process"/>
    <property type="evidence" value="ECO:0007669"/>
    <property type="project" value="UniProtKB-KW"/>
</dbReference>
<reference evidence="21" key="1">
    <citation type="submission" date="2011-05" db="EMBL/GenBank/DDBJ databases">
        <title>Complete sequence of Desulfotomaculum ruminis DSM 2154.</title>
        <authorList>
            <person name="Lucas S."/>
            <person name="Copeland A."/>
            <person name="Lapidus A."/>
            <person name="Cheng J.-F."/>
            <person name="Goodwin L."/>
            <person name="Pitluck S."/>
            <person name="Lu M."/>
            <person name="Detter J.C."/>
            <person name="Han C."/>
            <person name="Tapia R."/>
            <person name="Land M."/>
            <person name="Hauser L."/>
            <person name="Kyrpides N."/>
            <person name="Ivanova N."/>
            <person name="Mikhailova N."/>
            <person name="Pagani I."/>
            <person name="Stams A.J.M."/>
            <person name="Plugge C.M."/>
            <person name="Muyzer G."/>
            <person name="Kuever J."/>
            <person name="Parshina S.N."/>
            <person name="Ivanova A.E."/>
            <person name="Nazina T.N."/>
            <person name="Brambilla E."/>
            <person name="Spring S."/>
            <person name="Klenk H.-P."/>
            <person name="Woyke T."/>
        </authorList>
    </citation>
    <scope>NUCLEOTIDE SEQUENCE [LARGE SCALE GENOMIC DNA]</scope>
    <source>
        <strain evidence="21">ATCC 23193 / DSM 2154 / NCIB 8452 / DL</strain>
    </source>
</reference>
<dbReference type="HAMAP" id="MF_00110">
    <property type="entry name" value="DHQ_synthase"/>
    <property type="match status" value="1"/>
</dbReference>
<sequence>MRTLGVVLGNRSYPIHIGSNLLKKLPELLAPLTLGQKVLLVTDTNVWPLYGQQVETVLLEAGYRVTTERVPAGETTKTLQQAERLYDAALGQMLDRTCPVVALGGGVVGDLAGFVASTYMRGVPFIQIPTTLLAQVDSSVGGKVAVNHPRGKNMIGSFYQPKGVIIDVHTLQTLNDRELRAGLAEVIKCGIIWDAAFFAWLEEHLTGLLQRNPELLARVVEICCQIKAAVVEQDETEQGRRAILNCGHTIGHAVEHQSGYGTYLHGEAVAIGMNIEARLARNLGLLTPGEAERIQGLLLRAGLPVELPADRRALEMLQSMYADKKATGDQLTFALPAGIGACKVIRGLDELEVKKVLDL</sequence>
<dbReference type="Pfam" id="PF24621">
    <property type="entry name" value="DHQS_C"/>
    <property type="match status" value="1"/>
</dbReference>
<dbReference type="GO" id="GO:0046872">
    <property type="term" value="F:metal ion binding"/>
    <property type="evidence" value="ECO:0007669"/>
    <property type="project" value="UniProtKB-KW"/>
</dbReference>
<dbReference type="EMBL" id="CP002780">
    <property type="protein sequence ID" value="AEG61325.1"/>
    <property type="molecule type" value="Genomic_DNA"/>
</dbReference>
<evidence type="ECO:0000256" key="1">
    <source>
        <dbReference type="ARBA" id="ARBA00001393"/>
    </source>
</evidence>